<evidence type="ECO:0000313" key="2">
    <source>
        <dbReference type="Proteomes" id="UP001054252"/>
    </source>
</evidence>
<gene>
    <name evidence="1" type="ORF">SLEP1_g33915</name>
</gene>
<dbReference type="EMBL" id="BPVZ01000065">
    <property type="protein sequence ID" value="GKV24285.1"/>
    <property type="molecule type" value="Genomic_DNA"/>
</dbReference>
<organism evidence="1 2">
    <name type="scientific">Rubroshorea leprosula</name>
    <dbReference type="NCBI Taxonomy" id="152421"/>
    <lineage>
        <taxon>Eukaryota</taxon>
        <taxon>Viridiplantae</taxon>
        <taxon>Streptophyta</taxon>
        <taxon>Embryophyta</taxon>
        <taxon>Tracheophyta</taxon>
        <taxon>Spermatophyta</taxon>
        <taxon>Magnoliopsida</taxon>
        <taxon>eudicotyledons</taxon>
        <taxon>Gunneridae</taxon>
        <taxon>Pentapetalae</taxon>
        <taxon>rosids</taxon>
        <taxon>malvids</taxon>
        <taxon>Malvales</taxon>
        <taxon>Dipterocarpaceae</taxon>
        <taxon>Rubroshorea</taxon>
    </lineage>
</organism>
<dbReference type="AlphaFoldDB" id="A0AAV5KI46"/>
<keyword evidence="2" id="KW-1185">Reference proteome</keyword>
<reference evidence="1 2" key="1">
    <citation type="journal article" date="2021" name="Commun. Biol.">
        <title>The genome of Shorea leprosula (Dipterocarpaceae) highlights the ecological relevance of drought in aseasonal tropical rainforests.</title>
        <authorList>
            <person name="Ng K.K.S."/>
            <person name="Kobayashi M.J."/>
            <person name="Fawcett J.A."/>
            <person name="Hatakeyama M."/>
            <person name="Paape T."/>
            <person name="Ng C.H."/>
            <person name="Ang C.C."/>
            <person name="Tnah L.H."/>
            <person name="Lee C.T."/>
            <person name="Nishiyama T."/>
            <person name="Sese J."/>
            <person name="O'Brien M.J."/>
            <person name="Copetti D."/>
            <person name="Mohd Noor M.I."/>
            <person name="Ong R.C."/>
            <person name="Putra M."/>
            <person name="Sireger I.Z."/>
            <person name="Indrioko S."/>
            <person name="Kosugi Y."/>
            <person name="Izuno A."/>
            <person name="Isagi Y."/>
            <person name="Lee S.L."/>
            <person name="Shimizu K.K."/>
        </authorList>
    </citation>
    <scope>NUCLEOTIDE SEQUENCE [LARGE SCALE GENOMIC DNA]</scope>
    <source>
        <strain evidence="1">214</strain>
    </source>
</reference>
<dbReference type="Proteomes" id="UP001054252">
    <property type="component" value="Unassembled WGS sequence"/>
</dbReference>
<protein>
    <submittedName>
        <fullName evidence="1">Uncharacterized protein</fullName>
    </submittedName>
</protein>
<sequence length="57" mass="6569">MKPQNAWLIQEPALFQKANGLCYRKLAVPRHCCVTLSTRNLMFGSLRQNYHDFEGDG</sequence>
<accession>A0AAV5KI46</accession>
<name>A0AAV5KI46_9ROSI</name>
<evidence type="ECO:0000313" key="1">
    <source>
        <dbReference type="EMBL" id="GKV24285.1"/>
    </source>
</evidence>
<comment type="caution">
    <text evidence="1">The sequence shown here is derived from an EMBL/GenBank/DDBJ whole genome shotgun (WGS) entry which is preliminary data.</text>
</comment>
<proteinExistence type="predicted"/>